<name>A0ABC8A148_ECOLR</name>
<evidence type="ECO:0000313" key="1">
    <source>
        <dbReference type="EMBL" id="AHY73810.1"/>
    </source>
</evidence>
<accession>A0ABC8A148</accession>
<dbReference type="Proteomes" id="UP000025231">
    <property type="component" value="Chromosome"/>
</dbReference>
<protein>
    <submittedName>
        <fullName evidence="1">Uncharacterized protein</fullName>
    </submittedName>
</protein>
<gene>
    <name evidence="1" type="ORF">ECRM12581_26400</name>
</gene>
<sequence length="44" mass="5110">MLVDDENRCEIFLPKQLTLISVGNELFRHNLVMIYTGKTGRNTE</sequence>
<dbReference type="EMBL" id="CP007136">
    <property type="protein sequence ID" value="AHY73810.1"/>
    <property type="molecule type" value="Genomic_DNA"/>
</dbReference>
<evidence type="ECO:0000313" key="2">
    <source>
        <dbReference type="Proteomes" id="UP000025231"/>
    </source>
</evidence>
<reference evidence="1 2" key="1">
    <citation type="journal article" date="2014" name="Genome Announc.">
        <title>Complete Genome Sequences of Two Escherichia coli O145:H28 Outbreak Strains of Food Origin.</title>
        <authorList>
            <person name="Cooper K.K."/>
            <person name="Mandrell R.E."/>
            <person name="Louie J.W."/>
            <person name="Korlach J."/>
            <person name="Clark T.A."/>
            <person name="Parker C.T."/>
            <person name="Huynh S."/>
            <person name="Chain P.S."/>
            <person name="Ahmed S."/>
            <person name="Carter M.Q."/>
        </authorList>
    </citation>
    <scope>NUCLEOTIDE SEQUENCE [LARGE SCALE GENOMIC DNA]</scope>
    <source>
        <strain evidence="1 2">RM12581</strain>
    </source>
</reference>
<proteinExistence type="predicted"/>
<organism evidence="1 2">
    <name type="scientific">Escherichia coli O145:H28 (strain RM12581)</name>
    <dbReference type="NCBI Taxonomy" id="1248823"/>
    <lineage>
        <taxon>Bacteria</taxon>
        <taxon>Pseudomonadati</taxon>
        <taxon>Pseudomonadota</taxon>
        <taxon>Gammaproteobacteria</taxon>
        <taxon>Enterobacterales</taxon>
        <taxon>Enterobacteriaceae</taxon>
        <taxon>Escherichia</taxon>
    </lineage>
</organism>
<dbReference type="AlphaFoldDB" id="A0ABC8A148"/>